<dbReference type="eggNOG" id="ENOG502ZCA6">
    <property type="taxonomic scope" value="Bacteria"/>
</dbReference>
<dbReference type="RefSeq" id="WP_005468227.1">
    <property type="nucleotide sequence ID" value="NZ_KB291037.1"/>
</dbReference>
<dbReference type="AlphaFoldDB" id="L1N9A4"/>
<accession>L1N9A4</accession>
<dbReference type="Pfam" id="PF14092">
    <property type="entry name" value="DUF4270"/>
    <property type="match status" value="1"/>
</dbReference>
<evidence type="ECO:0000313" key="2">
    <source>
        <dbReference type="Proteomes" id="UP000010408"/>
    </source>
</evidence>
<dbReference type="STRING" id="1127696.HMPREF9134_01871"/>
<evidence type="ECO:0000313" key="1">
    <source>
        <dbReference type="EMBL" id="EKX99962.1"/>
    </source>
</evidence>
<gene>
    <name evidence="1" type="ORF">HMPREF9134_01871</name>
</gene>
<reference evidence="1 2" key="1">
    <citation type="submission" date="2012-05" db="EMBL/GenBank/DDBJ databases">
        <authorList>
            <person name="Weinstock G."/>
            <person name="Sodergren E."/>
            <person name="Lobos E.A."/>
            <person name="Fulton L."/>
            <person name="Fulton R."/>
            <person name="Courtney L."/>
            <person name="Fronick C."/>
            <person name="O'Laughlin M."/>
            <person name="Godfrey J."/>
            <person name="Wilson R.M."/>
            <person name="Miner T."/>
            <person name="Farmer C."/>
            <person name="Delehaunty K."/>
            <person name="Cordes M."/>
            <person name="Minx P."/>
            <person name="Tomlinson C."/>
            <person name="Chen J."/>
            <person name="Wollam A."/>
            <person name="Pepin K.H."/>
            <person name="Bhonagiri V."/>
            <person name="Zhang X."/>
            <person name="Suruliraj S."/>
            <person name="Warren W."/>
            <person name="Mitreva M."/>
            <person name="Mardis E.R."/>
            <person name="Wilson R.K."/>
        </authorList>
    </citation>
    <scope>NUCLEOTIDE SEQUENCE [LARGE SCALE GENOMIC DNA]</scope>
    <source>
        <strain evidence="1 2">F0037</strain>
    </source>
</reference>
<dbReference type="InterPro" id="IPR025366">
    <property type="entry name" value="DUF4270"/>
</dbReference>
<comment type="caution">
    <text evidence="1">The sequence shown here is derived from an EMBL/GenBank/DDBJ whole genome shotgun (WGS) entry which is preliminary data.</text>
</comment>
<evidence type="ECO:0008006" key="3">
    <source>
        <dbReference type="Google" id="ProtNLM"/>
    </source>
</evidence>
<proteinExistence type="predicted"/>
<organism evidence="1 2">
    <name type="scientific">Porphyromonas catoniae F0037</name>
    <dbReference type="NCBI Taxonomy" id="1127696"/>
    <lineage>
        <taxon>Bacteria</taxon>
        <taxon>Pseudomonadati</taxon>
        <taxon>Bacteroidota</taxon>
        <taxon>Bacteroidia</taxon>
        <taxon>Bacteroidales</taxon>
        <taxon>Porphyromonadaceae</taxon>
        <taxon>Porphyromonas</taxon>
    </lineage>
</organism>
<name>L1N9A4_9PORP</name>
<dbReference type="PATRIC" id="fig|1127696.3.peg.1702"/>
<dbReference type="EMBL" id="AMEQ01000044">
    <property type="protein sequence ID" value="EKX99962.1"/>
    <property type="molecule type" value="Genomic_DNA"/>
</dbReference>
<protein>
    <recommendedName>
        <fullName evidence="3">DUF4270 domain-containing protein</fullName>
    </recommendedName>
</protein>
<sequence length="471" mass="52032">MIQHKSILRVLSLSLGLTLLPSCSDSLSEIGESVQPSGDKIEGQMTYLQMTAATIADEQVYSSTNNALFGVITDPEYGTERGEYITQVRTAPGFKLDPEPLNNKLDSVTLRLYYVNRTGNLSSSIKMEVYEVAKGFTGNNLSSKDLEAYRQAGALVGSQIITPDRDAFKQKISQRDSAYFVSVRLSDELGQRIYNLSKSNPEYFASQTAFSQNVLGGLLVTPSTGAGYMLQVLQTSLVLHYHRPHATKTDSTVRYAQSFVSTELTPRLNGLSSSEVSKLTATNSQYCYVKGPAGVTAELTLPADELQRLLSSAPQLGSGQSKKEFFSRTWLLSAANISLKVDNPSKLLLNPPPFLLLLPSEDAAEFFKSSSPTLKRAQTYLSEQYQASALVYNFRNIAELVTQHLIKHASYSAGSGWQITQPIKLKIVPVEYNSSQNVTLTLQQYLFPYFVRLSKDAQALRFGFIVAKRQQ</sequence>
<dbReference type="Proteomes" id="UP000010408">
    <property type="component" value="Unassembled WGS sequence"/>
</dbReference>
<dbReference type="HOGENOM" id="CLU_041004_0_0_10"/>